<organism evidence="2">
    <name type="scientific">Sesamum latifolium</name>
    <dbReference type="NCBI Taxonomy" id="2727402"/>
    <lineage>
        <taxon>Eukaryota</taxon>
        <taxon>Viridiplantae</taxon>
        <taxon>Streptophyta</taxon>
        <taxon>Embryophyta</taxon>
        <taxon>Tracheophyta</taxon>
        <taxon>Spermatophyta</taxon>
        <taxon>Magnoliopsida</taxon>
        <taxon>eudicotyledons</taxon>
        <taxon>Gunneridae</taxon>
        <taxon>Pentapetalae</taxon>
        <taxon>asterids</taxon>
        <taxon>lamiids</taxon>
        <taxon>Lamiales</taxon>
        <taxon>Pedaliaceae</taxon>
        <taxon>Sesamum</taxon>
    </lineage>
</organism>
<feature type="region of interest" description="Disordered" evidence="1">
    <location>
        <begin position="30"/>
        <end position="82"/>
    </location>
</feature>
<comment type="caution">
    <text evidence="2">The sequence shown here is derived from an EMBL/GenBank/DDBJ whole genome shotgun (WGS) entry which is preliminary data.</text>
</comment>
<feature type="compositionally biased region" description="Polar residues" evidence="1">
    <location>
        <begin position="71"/>
        <end position="82"/>
    </location>
</feature>
<gene>
    <name evidence="2" type="ORF">Slati_3023200</name>
</gene>
<reference evidence="2" key="1">
    <citation type="submission" date="2020-06" db="EMBL/GenBank/DDBJ databases">
        <authorList>
            <person name="Li T."/>
            <person name="Hu X."/>
            <person name="Zhang T."/>
            <person name="Song X."/>
            <person name="Zhang H."/>
            <person name="Dai N."/>
            <person name="Sheng W."/>
            <person name="Hou X."/>
            <person name="Wei L."/>
        </authorList>
    </citation>
    <scope>NUCLEOTIDE SEQUENCE</scope>
    <source>
        <strain evidence="2">KEN1</strain>
        <tissue evidence="2">Leaf</tissue>
    </source>
</reference>
<dbReference type="AlphaFoldDB" id="A0AAW2VFG7"/>
<name>A0AAW2VFG7_9LAMI</name>
<proteinExistence type="predicted"/>
<accession>A0AAW2VFG7</accession>
<sequence>MIQLTEEALLALIDDASTRATAQAMAQFVVQHPVNPSPPSPRRSRELSSALVEEEQRQEEVNGRASRPEVAQTQEQQPPQSR</sequence>
<evidence type="ECO:0000313" key="2">
    <source>
        <dbReference type="EMBL" id="KAL0428484.1"/>
    </source>
</evidence>
<reference evidence="2" key="2">
    <citation type="journal article" date="2024" name="Plant">
        <title>Genomic evolution and insights into agronomic trait innovations of Sesamum species.</title>
        <authorList>
            <person name="Miao H."/>
            <person name="Wang L."/>
            <person name="Qu L."/>
            <person name="Liu H."/>
            <person name="Sun Y."/>
            <person name="Le M."/>
            <person name="Wang Q."/>
            <person name="Wei S."/>
            <person name="Zheng Y."/>
            <person name="Lin W."/>
            <person name="Duan Y."/>
            <person name="Cao H."/>
            <person name="Xiong S."/>
            <person name="Wang X."/>
            <person name="Wei L."/>
            <person name="Li C."/>
            <person name="Ma Q."/>
            <person name="Ju M."/>
            <person name="Zhao R."/>
            <person name="Li G."/>
            <person name="Mu C."/>
            <person name="Tian Q."/>
            <person name="Mei H."/>
            <person name="Zhang T."/>
            <person name="Gao T."/>
            <person name="Zhang H."/>
        </authorList>
    </citation>
    <scope>NUCLEOTIDE SEQUENCE</scope>
    <source>
        <strain evidence="2">KEN1</strain>
    </source>
</reference>
<protein>
    <submittedName>
        <fullName evidence="2">Uncharacterized protein</fullName>
    </submittedName>
</protein>
<evidence type="ECO:0000256" key="1">
    <source>
        <dbReference type="SAM" id="MobiDB-lite"/>
    </source>
</evidence>
<dbReference type="EMBL" id="JACGWN010000010">
    <property type="protein sequence ID" value="KAL0428484.1"/>
    <property type="molecule type" value="Genomic_DNA"/>
</dbReference>